<comment type="subcellular location">
    <subcellularLocation>
        <location evidence="1">Cell inner membrane</location>
        <topology evidence="1">Multi-pass membrane protein</topology>
    </subcellularLocation>
    <subcellularLocation>
        <location evidence="8">Cell membrane</location>
        <topology evidence="8">Multi-pass membrane protein</topology>
    </subcellularLocation>
</comment>
<dbReference type="Gene3D" id="1.10.3720.10">
    <property type="entry name" value="MetI-like"/>
    <property type="match status" value="2"/>
</dbReference>
<evidence type="ECO:0000256" key="2">
    <source>
        <dbReference type="ARBA" id="ARBA00022448"/>
    </source>
</evidence>
<evidence type="ECO:0000313" key="10">
    <source>
        <dbReference type="EMBL" id="MDR6243630.1"/>
    </source>
</evidence>
<keyword evidence="7 8" id="KW-0472">Membrane</keyword>
<evidence type="ECO:0000313" key="11">
    <source>
        <dbReference type="Proteomes" id="UP001185028"/>
    </source>
</evidence>
<evidence type="ECO:0000259" key="9">
    <source>
        <dbReference type="PROSITE" id="PS50928"/>
    </source>
</evidence>
<keyword evidence="5 8" id="KW-0812">Transmembrane</keyword>
<feature type="transmembrane region" description="Helical" evidence="8">
    <location>
        <begin position="469"/>
        <end position="487"/>
    </location>
</feature>
<feature type="transmembrane region" description="Helical" evidence="8">
    <location>
        <begin position="31"/>
        <end position="51"/>
    </location>
</feature>
<feature type="transmembrane region" description="Helical" evidence="8">
    <location>
        <begin position="134"/>
        <end position="154"/>
    </location>
</feature>
<dbReference type="EMBL" id="JAVDQH010000005">
    <property type="protein sequence ID" value="MDR6243630.1"/>
    <property type="molecule type" value="Genomic_DNA"/>
</dbReference>
<dbReference type="SUPFAM" id="SSF161098">
    <property type="entry name" value="MetI-like"/>
    <property type="match status" value="2"/>
</dbReference>
<protein>
    <submittedName>
        <fullName evidence="10">Iron(III) transport system permease protein</fullName>
    </submittedName>
</protein>
<evidence type="ECO:0000256" key="6">
    <source>
        <dbReference type="ARBA" id="ARBA00022989"/>
    </source>
</evidence>
<keyword evidence="11" id="KW-1185">Reference proteome</keyword>
<evidence type="ECO:0000256" key="1">
    <source>
        <dbReference type="ARBA" id="ARBA00004429"/>
    </source>
</evidence>
<keyword evidence="3" id="KW-1003">Cell membrane</keyword>
<feature type="transmembrane region" description="Helical" evidence="8">
    <location>
        <begin position="181"/>
        <end position="208"/>
    </location>
</feature>
<feature type="domain" description="ABC transmembrane type-1" evidence="9">
    <location>
        <begin position="404"/>
        <end position="598"/>
    </location>
</feature>
<dbReference type="RefSeq" id="WP_188776840.1">
    <property type="nucleotide sequence ID" value="NZ_BMMB01000008.1"/>
</dbReference>
<feature type="transmembrane region" description="Helical" evidence="8">
    <location>
        <begin position="288"/>
        <end position="305"/>
    </location>
</feature>
<name>A0ABU1IWJ8_9BACL</name>
<feature type="domain" description="ABC transmembrane type-1" evidence="9">
    <location>
        <begin position="98"/>
        <end position="306"/>
    </location>
</feature>
<keyword evidence="6 8" id="KW-1133">Transmembrane helix</keyword>
<dbReference type="Pfam" id="PF00528">
    <property type="entry name" value="BPD_transp_1"/>
    <property type="match status" value="2"/>
</dbReference>
<gene>
    <name evidence="10" type="ORF">JOC58_001523</name>
</gene>
<evidence type="ECO:0000256" key="3">
    <source>
        <dbReference type="ARBA" id="ARBA00022475"/>
    </source>
</evidence>
<feature type="transmembrane region" description="Helical" evidence="8">
    <location>
        <begin position="408"/>
        <end position="430"/>
    </location>
</feature>
<reference evidence="10 11" key="1">
    <citation type="submission" date="2023-07" db="EMBL/GenBank/DDBJ databases">
        <title>Genomic Encyclopedia of Type Strains, Phase IV (KMG-IV): sequencing the most valuable type-strain genomes for metagenomic binning, comparative biology and taxonomic classification.</title>
        <authorList>
            <person name="Goeker M."/>
        </authorList>
    </citation>
    <scope>NUCLEOTIDE SEQUENCE [LARGE SCALE GENOMIC DNA]</scope>
    <source>
        <strain evidence="10 11">DSM 22170</strain>
    </source>
</reference>
<feature type="transmembrane region" description="Helical" evidence="8">
    <location>
        <begin position="535"/>
        <end position="558"/>
    </location>
</feature>
<organism evidence="10 11">
    <name type="scientific">Paenibacillus hunanensis</name>
    <dbReference type="NCBI Taxonomy" id="539262"/>
    <lineage>
        <taxon>Bacteria</taxon>
        <taxon>Bacillati</taxon>
        <taxon>Bacillota</taxon>
        <taxon>Bacilli</taxon>
        <taxon>Bacillales</taxon>
        <taxon>Paenibacillaceae</taxon>
        <taxon>Paenibacillus</taxon>
    </lineage>
</organism>
<evidence type="ECO:0000256" key="4">
    <source>
        <dbReference type="ARBA" id="ARBA00022519"/>
    </source>
</evidence>
<feature type="transmembrane region" description="Helical" evidence="8">
    <location>
        <begin position="446"/>
        <end position="463"/>
    </location>
</feature>
<dbReference type="CDD" id="cd06261">
    <property type="entry name" value="TM_PBP2"/>
    <property type="match status" value="2"/>
</dbReference>
<sequence length="613" mass="68255">MSDKPIITLSQTKPRRIKQWNRLYGWLRSPVHVIGLVGLLFLAYTIIWPVINILLTTFVWKTQDMRITAETNPGHFTLYHWQRVLASDMSLSLFYKPVLHAGAVAFVVSILSMLLGCGLAWLVTRTDLPFKKAIAFLAVIPYLLPSWVIAQAWLTFFKNDKIGGTPGIWQSLTHMQTPDTLAYGFVPIVISLSIHDSVYFFLLVGAALSSMNTQLEEAASMNGAGRWTIIRQIVFPLMLPAILSGFILTFTRAISSYGVPAILGTPVDFYMISTMLYSSMRARLTTEAHVLSLMLMLISMLMIYWNSQVVGRQRSFVTITGKDNPRTLQSLGRWRKPTALLTIGSMILVSVVPLLILLVQTFMLREGVYSWDNLTLHYWIGGSISDINSGEKGVLQNPIFLLALRNSLLIAAFSAVLAALLGLLLGYAVARGRQTWIGRTVDQVSFLPYLMPGISLSAIYITMFARPHWIIPALYGTVWLIILITVVKELPFTVKAGGAAVMQVGGELEEAAQMNGASWWTRFKRIVLPLNRKSLLSAFLIVFIGAMKETELIIMLVTPRTETLTTLTFAYVEKGYTQLTNVVLMIMISIVILVYALATRYGKADLTTGIGGQ</sequence>
<keyword evidence="2 8" id="KW-0813">Transport</keyword>
<accession>A0ABU1IWJ8</accession>
<feature type="transmembrane region" description="Helical" evidence="8">
    <location>
        <begin position="229"/>
        <end position="250"/>
    </location>
</feature>
<evidence type="ECO:0000256" key="5">
    <source>
        <dbReference type="ARBA" id="ARBA00022692"/>
    </source>
</evidence>
<dbReference type="PANTHER" id="PTHR43357">
    <property type="entry name" value="INNER MEMBRANE ABC TRANSPORTER PERMEASE PROTEIN YDCV"/>
    <property type="match status" value="1"/>
</dbReference>
<dbReference type="PROSITE" id="PS50928">
    <property type="entry name" value="ABC_TM1"/>
    <property type="match status" value="2"/>
</dbReference>
<evidence type="ECO:0000256" key="7">
    <source>
        <dbReference type="ARBA" id="ARBA00023136"/>
    </source>
</evidence>
<keyword evidence="4" id="KW-0997">Cell inner membrane</keyword>
<dbReference type="InterPro" id="IPR035906">
    <property type="entry name" value="MetI-like_sf"/>
</dbReference>
<dbReference type="PANTHER" id="PTHR43357:SF4">
    <property type="entry name" value="INNER MEMBRANE ABC TRANSPORTER PERMEASE PROTEIN YDCV"/>
    <property type="match status" value="1"/>
</dbReference>
<feature type="transmembrane region" description="Helical" evidence="8">
    <location>
        <begin position="98"/>
        <end position="122"/>
    </location>
</feature>
<comment type="similarity">
    <text evidence="8">Belongs to the binding-protein-dependent transport system permease family.</text>
</comment>
<evidence type="ECO:0000256" key="8">
    <source>
        <dbReference type="RuleBase" id="RU363032"/>
    </source>
</evidence>
<feature type="transmembrane region" description="Helical" evidence="8">
    <location>
        <begin position="339"/>
        <end position="363"/>
    </location>
</feature>
<proteinExistence type="inferred from homology"/>
<dbReference type="Proteomes" id="UP001185028">
    <property type="component" value="Unassembled WGS sequence"/>
</dbReference>
<dbReference type="InterPro" id="IPR000515">
    <property type="entry name" value="MetI-like"/>
</dbReference>
<feature type="transmembrane region" description="Helical" evidence="8">
    <location>
        <begin position="578"/>
        <end position="598"/>
    </location>
</feature>
<comment type="caution">
    <text evidence="10">The sequence shown here is derived from an EMBL/GenBank/DDBJ whole genome shotgun (WGS) entry which is preliminary data.</text>
</comment>